<evidence type="ECO:0000256" key="2">
    <source>
        <dbReference type="ARBA" id="ARBA00004370"/>
    </source>
</evidence>
<evidence type="ECO:0000256" key="11">
    <source>
        <dbReference type="SAM" id="Phobius"/>
    </source>
</evidence>
<reference evidence="15" key="1">
    <citation type="submission" date="2016-11" db="EMBL/GenBank/DDBJ databases">
        <title>Halolamina sediminis sp. nov., an extremely halophilic archaeon isolated from solar salt.</title>
        <authorList>
            <person name="Koh H.-W."/>
            <person name="Rani S."/>
            <person name="Park S.-J."/>
        </authorList>
    </citation>
    <scope>NUCLEOTIDE SEQUENCE [LARGE SCALE GENOMIC DNA]</scope>
    <source>
        <strain evidence="15">Hb3</strain>
    </source>
</reference>
<dbReference type="InterPro" id="IPR036097">
    <property type="entry name" value="HisK_dim/P_sf"/>
</dbReference>
<dbReference type="GO" id="GO:0000155">
    <property type="term" value="F:phosphorelay sensor kinase activity"/>
    <property type="evidence" value="ECO:0007669"/>
    <property type="project" value="InterPro"/>
</dbReference>
<keyword evidence="5" id="KW-0808">Transferase</keyword>
<evidence type="ECO:0000259" key="12">
    <source>
        <dbReference type="PROSITE" id="PS50109"/>
    </source>
</evidence>
<dbReference type="Gene3D" id="1.10.287.130">
    <property type="match status" value="1"/>
</dbReference>
<keyword evidence="4" id="KW-0597">Phosphoprotein</keyword>
<dbReference type="InterPro" id="IPR003661">
    <property type="entry name" value="HisK_dim/P_dom"/>
</dbReference>
<dbReference type="CDD" id="cd00075">
    <property type="entry name" value="HATPase"/>
    <property type="match status" value="1"/>
</dbReference>
<accession>A0A1J0VFH7</accession>
<organism evidence="14 15">
    <name type="scientific">Halomonas aestuarii</name>
    <dbReference type="NCBI Taxonomy" id="1897729"/>
    <lineage>
        <taxon>Bacteria</taxon>
        <taxon>Pseudomonadati</taxon>
        <taxon>Pseudomonadota</taxon>
        <taxon>Gammaproteobacteria</taxon>
        <taxon>Oceanospirillales</taxon>
        <taxon>Halomonadaceae</taxon>
        <taxon>Halomonas</taxon>
    </lineage>
</organism>
<keyword evidence="8 11" id="KW-1133">Transmembrane helix</keyword>
<dbReference type="SUPFAM" id="SSF158472">
    <property type="entry name" value="HAMP domain-like"/>
    <property type="match status" value="1"/>
</dbReference>
<keyword evidence="6 11" id="KW-0812">Transmembrane</keyword>
<dbReference type="InterPro" id="IPR050428">
    <property type="entry name" value="TCS_sensor_his_kinase"/>
</dbReference>
<dbReference type="SMART" id="SM00304">
    <property type="entry name" value="HAMP"/>
    <property type="match status" value="1"/>
</dbReference>
<dbReference type="InterPro" id="IPR004358">
    <property type="entry name" value="Sig_transdc_His_kin-like_C"/>
</dbReference>
<dbReference type="Pfam" id="PF00672">
    <property type="entry name" value="HAMP"/>
    <property type="match status" value="1"/>
</dbReference>
<evidence type="ECO:0000313" key="14">
    <source>
        <dbReference type="EMBL" id="APE30757.1"/>
    </source>
</evidence>
<dbReference type="PROSITE" id="PS50109">
    <property type="entry name" value="HIS_KIN"/>
    <property type="match status" value="1"/>
</dbReference>
<comment type="catalytic activity">
    <reaction evidence="1">
        <text>ATP + protein L-histidine = ADP + protein N-phospho-L-histidine.</text>
        <dbReference type="EC" id="2.7.13.3"/>
    </reaction>
</comment>
<evidence type="ECO:0000256" key="10">
    <source>
        <dbReference type="ARBA" id="ARBA00023136"/>
    </source>
</evidence>
<dbReference type="EMBL" id="CP018139">
    <property type="protein sequence ID" value="APE30757.1"/>
    <property type="molecule type" value="Genomic_DNA"/>
</dbReference>
<dbReference type="GO" id="GO:0016020">
    <property type="term" value="C:membrane"/>
    <property type="evidence" value="ECO:0007669"/>
    <property type="project" value="UniProtKB-SubCell"/>
</dbReference>
<evidence type="ECO:0000256" key="1">
    <source>
        <dbReference type="ARBA" id="ARBA00000085"/>
    </source>
</evidence>
<comment type="subcellular location">
    <subcellularLocation>
        <location evidence="2">Membrane</location>
    </subcellularLocation>
</comment>
<dbReference type="SUPFAM" id="SSF47384">
    <property type="entry name" value="Homodimeric domain of signal transducing histidine kinase"/>
    <property type="match status" value="1"/>
</dbReference>
<dbReference type="PANTHER" id="PTHR45436:SF5">
    <property type="entry name" value="SENSOR HISTIDINE KINASE TRCS"/>
    <property type="match status" value="1"/>
</dbReference>
<keyword evidence="15" id="KW-1185">Reference proteome</keyword>
<evidence type="ECO:0000256" key="9">
    <source>
        <dbReference type="ARBA" id="ARBA00023012"/>
    </source>
</evidence>
<dbReference type="EC" id="2.7.13.3" evidence="3"/>
<keyword evidence="9" id="KW-0902">Two-component regulatory system</keyword>
<name>A0A1J0VFH7_9GAMM</name>
<dbReference type="PROSITE" id="PS50885">
    <property type="entry name" value="HAMP"/>
    <property type="match status" value="1"/>
</dbReference>
<dbReference type="RefSeq" id="WP_071943137.1">
    <property type="nucleotide sequence ID" value="NZ_CP018139.1"/>
</dbReference>
<feature type="domain" description="Histidine kinase" evidence="12">
    <location>
        <begin position="276"/>
        <end position="493"/>
    </location>
</feature>
<gene>
    <name evidence="14" type="ORF">BOX17_07210</name>
</gene>
<evidence type="ECO:0000256" key="4">
    <source>
        <dbReference type="ARBA" id="ARBA00022553"/>
    </source>
</evidence>
<evidence type="ECO:0000256" key="7">
    <source>
        <dbReference type="ARBA" id="ARBA00022777"/>
    </source>
</evidence>
<dbReference type="SMART" id="SM00387">
    <property type="entry name" value="HATPase_c"/>
    <property type="match status" value="1"/>
</dbReference>
<dbReference type="SUPFAM" id="SSF55874">
    <property type="entry name" value="ATPase domain of HSP90 chaperone/DNA topoisomerase II/histidine kinase"/>
    <property type="match status" value="1"/>
</dbReference>
<dbReference type="SMART" id="SM00388">
    <property type="entry name" value="HisKA"/>
    <property type="match status" value="1"/>
</dbReference>
<feature type="transmembrane region" description="Helical" evidence="11">
    <location>
        <begin position="15"/>
        <end position="39"/>
    </location>
</feature>
<dbReference type="KEGG" id="hsi:BOX17_07210"/>
<dbReference type="CDD" id="cd00082">
    <property type="entry name" value="HisKA"/>
    <property type="match status" value="1"/>
</dbReference>
<dbReference type="InterPro" id="IPR005467">
    <property type="entry name" value="His_kinase_dom"/>
</dbReference>
<evidence type="ECO:0000259" key="13">
    <source>
        <dbReference type="PROSITE" id="PS50885"/>
    </source>
</evidence>
<dbReference type="OrthoDB" id="9804645at2"/>
<evidence type="ECO:0000256" key="5">
    <source>
        <dbReference type="ARBA" id="ARBA00022679"/>
    </source>
</evidence>
<dbReference type="CDD" id="cd06225">
    <property type="entry name" value="HAMP"/>
    <property type="match status" value="1"/>
</dbReference>
<dbReference type="Gene3D" id="6.10.340.10">
    <property type="match status" value="1"/>
</dbReference>
<evidence type="ECO:0000256" key="6">
    <source>
        <dbReference type="ARBA" id="ARBA00022692"/>
    </source>
</evidence>
<dbReference type="Pfam" id="PF00512">
    <property type="entry name" value="HisKA"/>
    <property type="match status" value="1"/>
</dbReference>
<dbReference type="InterPro" id="IPR003594">
    <property type="entry name" value="HATPase_dom"/>
</dbReference>
<dbReference type="InterPro" id="IPR036890">
    <property type="entry name" value="HATPase_C_sf"/>
</dbReference>
<proteinExistence type="predicted"/>
<dbReference type="InterPro" id="IPR003660">
    <property type="entry name" value="HAMP_dom"/>
</dbReference>
<dbReference type="Proteomes" id="UP000181985">
    <property type="component" value="Chromosome"/>
</dbReference>
<evidence type="ECO:0000256" key="8">
    <source>
        <dbReference type="ARBA" id="ARBA00022989"/>
    </source>
</evidence>
<evidence type="ECO:0000256" key="3">
    <source>
        <dbReference type="ARBA" id="ARBA00012438"/>
    </source>
</evidence>
<keyword evidence="10 11" id="KW-0472">Membrane</keyword>
<evidence type="ECO:0000313" key="15">
    <source>
        <dbReference type="Proteomes" id="UP000181985"/>
    </source>
</evidence>
<dbReference type="AlphaFoldDB" id="A0A1J0VFH7"/>
<keyword evidence="7" id="KW-0418">Kinase</keyword>
<feature type="transmembrane region" description="Helical" evidence="11">
    <location>
        <begin position="189"/>
        <end position="210"/>
    </location>
</feature>
<dbReference type="PRINTS" id="PR00344">
    <property type="entry name" value="BCTRLSENSOR"/>
</dbReference>
<protein>
    <recommendedName>
        <fullName evidence="3">histidine kinase</fullName>
        <ecNumber evidence="3">2.7.13.3</ecNumber>
    </recommendedName>
</protein>
<feature type="domain" description="HAMP" evidence="13">
    <location>
        <begin position="209"/>
        <end position="261"/>
    </location>
</feature>
<dbReference type="Gene3D" id="3.30.565.10">
    <property type="entry name" value="Histidine kinase-like ATPase, C-terminal domain"/>
    <property type="match status" value="1"/>
</dbReference>
<sequence>MSALLRRLGRLVHSLYARIAVVYLTSLLLLSVAAAWIAISQFDQLEREFLQRQEIDLADNLARVMRPGLDAGADSDAAREIARHIASINPSLSLYVLDAEGAVIADFTESACGLGGRVERDSLEALLGEDPMLPVLAASPCGGRPGIFSVARIVHGEGQRPGYLYVDLTSASRASMVAMLRTSSITRTLVAAGLLALLISGIFGLVWFALLTRRFSQLTTAVQRFAEGDYGERVAVPRDDEIGRLAGAFNDMAGTIEAQLAALRETDRQRRELVANLSHDFRTPLTSLRGYAEQLLERDEVSPGERKRALGAILDNADRLTRLAEQLSTQARLDAHDRPLACEPFSLAELAHDIVGKFQPQAGKLGVSLQVVGDPSLPWVEADLGLIDRALSNLVENALHATPAGGWVRLELDQAREGVRLAVVDNGIGIAAGEVPLVTQRFYRTRGSQARGEGSGLGLSIVREICERHGMTLSIDSRQGVGTRVSLLLPYASGRGA</sequence>
<dbReference type="Pfam" id="PF02518">
    <property type="entry name" value="HATPase_c"/>
    <property type="match status" value="1"/>
</dbReference>
<dbReference type="PANTHER" id="PTHR45436">
    <property type="entry name" value="SENSOR HISTIDINE KINASE YKOH"/>
    <property type="match status" value="1"/>
</dbReference>